<accession>A0A834UC64</accession>
<dbReference type="EMBL" id="JACSDY010000004">
    <property type="protein sequence ID" value="KAF7429627.1"/>
    <property type="molecule type" value="Genomic_DNA"/>
</dbReference>
<reference evidence="1" key="1">
    <citation type="journal article" date="2020" name="G3 (Bethesda)">
        <title>High-Quality Assemblies for Three Invasive Social Wasps from the &lt;i&gt;Vespula&lt;/i&gt; Genus.</title>
        <authorList>
            <person name="Harrop T.W.R."/>
            <person name="Guhlin J."/>
            <person name="McLaughlin G.M."/>
            <person name="Permina E."/>
            <person name="Stockwell P."/>
            <person name="Gilligan J."/>
            <person name="Le Lec M.F."/>
            <person name="Gruber M.A.M."/>
            <person name="Quinn O."/>
            <person name="Lovegrove M."/>
            <person name="Duncan E.J."/>
            <person name="Remnant E.J."/>
            <person name="Van Eeckhoven J."/>
            <person name="Graham B."/>
            <person name="Knapp R.A."/>
            <person name="Langford K.W."/>
            <person name="Kronenberg Z."/>
            <person name="Press M.O."/>
            <person name="Eacker S.M."/>
            <person name="Wilson-Rankin E.E."/>
            <person name="Purcell J."/>
            <person name="Lester P.J."/>
            <person name="Dearden P.K."/>
        </authorList>
    </citation>
    <scope>NUCLEOTIDE SEQUENCE</scope>
    <source>
        <strain evidence="1">Volc-1</strain>
    </source>
</reference>
<comment type="caution">
    <text evidence="1">The sequence shown here is derived from an EMBL/GenBank/DDBJ whole genome shotgun (WGS) entry which is preliminary data.</text>
</comment>
<name>A0A834UC64_VESPE</name>
<organism evidence="1 2">
    <name type="scientific">Vespula pensylvanica</name>
    <name type="common">Western yellow jacket</name>
    <name type="synonym">Wasp</name>
    <dbReference type="NCBI Taxonomy" id="30213"/>
    <lineage>
        <taxon>Eukaryota</taxon>
        <taxon>Metazoa</taxon>
        <taxon>Ecdysozoa</taxon>
        <taxon>Arthropoda</taxon>
        <taxon>Hexapoda</taxon>
        <taxon>Insecta</taxon>
        <taxon>Pterygota</taxon>
        <taxon>Neoptera</taxon>
        <taxon>Endopterygota</taxon>
        <taxon>Hymenoptera</taxon>
        <taxon>Apocrita</taxon>
        <taxon>Aculeata</taxon>
        <taxon>Vespoidea</taxon>
        <taxon>Vespidae</taxon>
        <taxon>Vespinae</taxon>
        <taxon>Vespula</taxon>
    </lineage>
</organism>
<keyword evidence="2" id="KW-1185">Reference proteome</keyword>
<evidence type="ECO:0000313" key="2">
    <source>
        <dbReference type="Proteomes" id="UP000600918"/>
    </source>
</evidence>
<dbReference type="Proteomes" id="UP000600918">
    <property type="component" value="Unassembled WGS sequence"/>
</dbReference>
<proteinExistence type="predicted"/>
<sequence>MISRMEGRRRENKIEFANFCDPFEDGAAGVSYEFLGKRIEEFPSCWCCSKADSVAGPWHVFYLGRIFLREREREYFPSLSILTSREVQHDSRFTPRRVVSLLGVSTVSRPFYCGSSKEEKSFRVTGTFDRSSSTTTGPAIELGIVNTNDKA</sequence>
<evidence type="ECO:0000313" key="1">
    <source>
        <dbReference type="EMBL" id="KAF7429627.1"/>
    </source>
</evidence>
<gene>
    <name evidence="1" type="ORF">H0235_006025</name>
</gene>
<protein>
    <submittedName>
        <fullName evidence="1">Uncharacterized protein</fullName>
    </submittedName>
</protein>
<dbReference type="AlphaFoldDB" id="A0A834UC64"/>